<dbReference type="AlphaFoldDB" id="A0A243WFU3"/>
<feature type="signal peptide" evidence="1">
    <location>
        <begin position="1"/>
        <end position="22"/>
    </location>
</feature>
<keyword evidence="1" id="KW-0732">Signal</keyword>
<dbReference type="EMBL" id="MTSE01000004">
    <property type="protein sequence ID" value="OUJ74360.1"/>
    <property type="molecule type" value="Genomic_DNA"/>
</dbReference>
<evidence type="ECO:0000313" key="3">
    <source>
        <dbReference type="Proteomes" id="UP000194873"/>
    </source>
</evidence>
<keyword evidence="3" id="KW-1185">Reference proteome</keyword>
<comment type="caution">
    <text evidence="2">The sequence shown here is derived from an EMBL/GenBank/DDBJ whole genome shotgun (WGS) entry which is preliminary data.</text>
</comment>
<dbReference type="Pfam" id="PF18950">
    <property type="entry name" value="DUF5694"/>
    <property type="match status" value="1"/>
</dbReference>
<name>A0A243WFU3_9BACT</name>
<protein>
    <recommendedName>
        <fullName evidence="4">TraB/GumN family protein</fullName>
    </recommendedName>
</protein>
<reference evidence="2 3" key="1">
    <citation type="submission" date="2017-01" db="EMBL/GenBank/DDBJ databases">
        <title>A new Hymenobacter.</title>
        <authorList>
            <person name="Liang Y."/>
            <person name="Feng F."/>
        </authorList>
    </citation>
    <scope>NUCLEOTIDE SEQUENCE [LARGE SCALE GENOMIC DNA]</scope>
    <source>
        <strain evidence="2">MIMBbqt21</strain>
    </source>
</reference>
<accession>A0A243WFU3</accession>
<proteinExistence type="predicted"/>
<evidence type="ECO:0008006" key="4">
    <source>
        <dbReference type="Google" id="ProtNLM"/>
    </source>
</evidence>
<evidence type="ECO:0000313" key="2">
    <source>
        <dbReference type="EMBL" id="OUJ74360.1"/>
    </source>
</evidence>
<sequence>MKFLFALLVVCFLFPRSGWSQGKPTQIMLLGCAHLRQMYNKDNPNTDVLTAKRQQELADLISRIRKFQPDLIVVERVPEGQASLDSTYALYVNNKLQLADMEDGRGEEYQIGFALGKQLGLKRIVCVNAPGGTSQSILSNGQNIKLYQEEGVQMRKLSTDKQTELDNGKLSLADYVTYINQPAITQKLHHLRYIMPARVTNGHFTNPDAMVDTAFVNPRYIGAELTSIFKNRDYKIYSNIVTTQMAQQSKKVLVIIGAAHIGSLQSIFRDDPAFQLVPATNYLGKVRVASSAVQ</sequence>
<gene>
    <name evidence="2" type="ORF">BXP70_11160</name>
</gene>
<feature type="chain" id="PRO_5013009607" description="TraB/GumN family protein" evidence="1">
    <location>
        <begin position="23"/>
        <end position="294"/>
    </location>
</feature>
<dbReference type="Proteomes" id="UP000194873">
    <property type="component" value="Unassembled WGS sequence"/>
</dbReference>
<dbReference type="OrthoDB" id="661563at2"/>
<dbReference type="RefSeq" id="WP_143436457.1">
    <property type="nucleotide sequence ID" value="NZ_MTSE01000004.1"/>
</dbReference>
<dbReference type="InterPro" id="IPR043749">
    <property type="entry name" value="DUF5694"/>
</dbReference>
<organism evidence="2 3">
    <name type="scientific">Hymenobacter crusticola</name>
    <dbReference type="NCBI Taxonomy" id="1770526"/>
    <lineage>
        <taxon>Bacteria</taxon>
        <taxon>Pseudomonadati</taxon>
        <taxon>Bacteroidota</taxon>
        <taxon>Cytophagia</taxon>
        <taxon>Cytophagales</taxon>
        <taxon>Hymenobacteraceae</taxon>
        <taxon>Hymenobacter</taxon>
    </lineage>
</organism>
<evidence type="ECO:0000256" key="1">
    <source>
        <dbReference type="SAM" id="SignalP"/>
    </source>
</evidence>